<dbReference type="Proteomes" id="UP000078397">
    <property type="component" value="Unassembled WGS sequence"/>
</dbReference>
<gene>
    <name evidence="1" type="ORF">VFPPC_17568</name>
</gene>
<dbReference type="RefSeq" id="XP_022285708.1">
    <property type="nucleotide sequence ID" value="XM_022429265.1"/>
</dbReference>
<dbReference type="KEGG" id="pchm:VFPPC_17568"/>
<name>A0A219ARR3_METCM</name>
<accession>A0A219ARR3</accession>
<evidence type="ECO:0000313" key="2">
    <source>
        <dbReference type="Proteomes" id="UP000078397"/>
    </source>
</evidence>
<sequence length="65" mass="7434">MLASRGREQEECPPGIDHRGGFCRSFLKRRSVSRASDDQVFDHHCQHKSQIVTRRGAQDCSPLPR</sequence>
<reference evidence="1 2" key="1">
    <citation type="journal article" date="2016" name="PLoS Pathog.">
        <title>Biosynthesis of antibiotic leucinostatins in bio-control fungus Purpureocillium lilacinum and their inhibition on phytophthora revealed by genome mining.</title>
        <authorList>
            <person name="Wang G."/>
            <person name="Liu Z."/>
            <person name="Lin R."/>
            <person name="Li E."/>
            <person name="Mao Z."/>
            <person name="Ling J."/>
            <person name="Yang Y."/>
            <person name="Yin W.B."/>
            <person name="Xie B."/>
        </authorList>
    </citation>
    <scope>NUCLEOTIDE SEQUENCE [LARGE SCALE GENOMIC DNA]</scope>
    <source>
        <strain evidence="1">170</strain>
    </source>
</reference>
<dbReference type="EMBL" id="LSBJ02000002">
    <property type="protein sequence ID" value="OWT43269.1"/>
    <property type="molecule type" value="Genomic_DNA"/>
</dbReference>
<dbReference type="GeneID" id="33936514"/>
<dbReference type="AlphaFoldDB" id="A0A219ARR3"/>
<organism evidence="1 2">
    <name type="scientific">Pochonia chlamydosporia 170</name>
    <dbReference type="NCBI Taxonomy" id="1380566"/>
    <lineage>
        <taxon>Eukaryota</taxon>
        <taxon>Fungi</taxon>
        <taxon>Dikarya</taxon>
        <taxon>Ascomycota</taxon>
        <taxon>Pezizomycotina</taxon>
        <taxon>Sordariomycetes</taxon>
        <taxon>Hypocreomycetidae</taxon>
        <taxon>Hypocreales</taxon>
        <taxon>Clavicipitaceae</taxon>
        <taxon>Pochonia</taxon>
    </lineage>
</organism>
<proteinExistence type="predicted"/>
<keyword evidence="2" id="KW-1185">Reference proteome</keyword>
<evidence type="ECO:0000313" key="1">
    <source>
        <dbReference type="EMBL" id="OWT43269.1"/>
    </source>
</evidence>
<protein>
    <submittedName>
        <fullName evidence="1">Uncharacterized protein</fullName>
    </submittedName>
</protein>
<comment type="caution">
    <text evidence="1">The sequence shown here is derived from an EMBL/GenBank/DDBJ whole genome shotgun (WGS) entry which is preliminary data.</text>
</comment>